<keyword evidence="2" id="KW-1185">Reference proteome</keyword>
<organism evidence="1 2">
    <name type="scientific">Racocetra persica</name>
    <dbReference type="NCBI Taxonomy" id="160502"/>
    <lineage>
        <taxon>Eukaryota</taxon>
        <taxon>Fungi</taxon>
        <taxon>Fungi incertae sedis</taxon>
        <taxon>Mucoromycota</taxon>
        <taxon>Glomeromycotina</taxon>
        <taxon>Glomeromycetes</taxon>
        <taxon>Diversisporales</taxon>
        <taxon>Gigasporaceae</taxon>
        <taxon>Racocetra</taxon>
    </lineage>
</organism>
<name>A0ACA9RL88_9GLOM</name>
<feature type="non-terminal residue" evidence="1">
    <location>
        <position position="192"/>
    </location>
</feature>
<evidence type="ECO:0000313" key="1">
    <source>
        <dbReference type="EMBL" id="CAG8799467.1"/>
    </source>
</evidence>
<dbReference type="EMBL" id="CAJVQC010059114">
    <property type="protein sequence ID" value="CAG8799467.1"/>
    <property type="molecule type" value="Genomic_DNA"/>
</dbReference>
<comment type="caution">
    <text evidence="1">The sequence shown here is derived from an EMBL/GenBank/DDBJ whole genome shotgun (WGS) entry which is preliminary data.</text>
</comment>
<reference evidence="1" key="1">
    <citation type="submission" date="2021-06" db="EMBL/GenBank/DDBJ databases">
        <authorList>
            <person name="Kallberg Y."/>
            <person name="Tangrot J."/>
            <person name="Rosling A."/>
        </authorList>
    </citation>
    <scope>NUCLEOTIDE SEQUENCE</scope>
    <source>
        <strain evidence="1">MA461A</strain>
    </source>
</reference>
<feature type="non-terminal residue" evidence="1">
    <location>
        <position position="1"/>
    </location>
</feature>
<dbReference type="Proteomes" id="UP000789920">
    <property type="component" value="Unassembled WGS sequence"/>
</dbReference>
<evidence type="ECO:0000313" key="2">
    <source>
        <dbReference type="Proteomes" id="UP000789920"/>
    </source>
</evidence>
<accession>A0ACA9RL88</accession>
<gene>
    <name evidence="1" type="ORF">RPERSI_LOCUS20729</name>
</gene>
<sequence>PPQVCGEVKLIDVPEMNYTLQDKPYSRSEVCVRGNSIFKEYYKDPEKTKELIDKDGWCHTGDIIDRVKNIFKLAQDEYIAPEKVENVYCKHELIYQYGESLQASLVAIIVPGCDVLLLWAKQNNLGSYSFEELCEFPQVKNHILQTIVKYGKANDLKGFENVKNIHLTSEPFSLQNNLLTPTFKLKRHQAKI</sequence>
<protein>
    <submittedName>
        <fullName evidence="1">36487_t:CDS:1</fullName>
    </submittedName>
</protein>
<proteinExistence type="predicted"/>